<evidence type="ECO:0000313" key="4">
    <source>
        <dbReference type="Proteomes" id="UP001642409"/>
    </source>
</evidence>
<dbReference type="Gene3D" id="2.60.40.1120">
    <property type="entry name" value="Carboxypeptidase-like, regulatory domain"/>
    <property type="match status" value="1"/>
</dbReference>
<dbReference type="PANTHER" id="PTHR35532:SF5">
    <property type="entry name" value="CARBOHYDRATE-BINDING DOMAIN-CONTAINING PROTEIN"/>
    <property type="match status" value="1"/>
</dbReference>
<name>A0AA86UIC7_9EUKA</name>
<organism evidence="2">
    <name type="scientific">Hexamita inflata</name>
    <dbReference type="NCBI Taxonomy" id="28002"/>
    <lineage>
        <taxon>Eukaryota</taxon>
        <taxon>Metamonada</taxon>
        <taxon>Diplomonadida</taxon>
        <taxon>Hexamitidae</taxon>
        <taxon>Hexamitinae</taxon>
        <taxon>Hexamita</taxon>
    </lineage>
</organism>
<dbReference type="Proteomes" id="UP001642409">
    <property type="component" value="Unassembled WGS sequence"/>
</dbReference>
<evidence type="ECO:0000259" key="1">
    <source>
        <dbReference type="SMART" id="SM00460"/>
    </source>
</evidence>
<sequence>MNFKEETISSVCGLYEKSPYFNDQQAQQFIKNLSVVQQVCFKFLLCTLPVQDLDSYSFDFFLAHINHTLRGCELFPRVHDDFVFLNFVLCPRVNNEHLEHYKPYFQSQLLPLLQNLSTQQACLALNYYCASNISYASSDIRTLSPLSLLLSVLGRCGEESTFAVSVLRSVNIPARQIYVPRWSHCDSNHAWVEAFIEGVWVYFGACEPEPVLNKGWFGLNASKAIVLSTKTSVLSQEGGICTGNNAKIVNVTGRYAQVKNLKVSVKNGKNVVQGAKVSIGVVNSAEIFNVAEGESDEKGEIMFTIGIGNAILTVTTMDKRTSVEARAEDTQIDIDLEKCQEITEFTQKAPEATYTDSDVITEDMKRIHTEKEQIALKHKQNIENGFPTEESAKQYLEDYTYFTTEQKSIISQMLIKAKGNYKQILEFVKIANQMNQTELGLKIMQSLTKKDFIDVTAETLKMHLEASQGYTDENIICPRIFTEHLTNFKQDIIQFFDPQVLDEFRNNHQLLVDYCFKNIQTYKSVYTIITSPIGVLKSQRGTQLSKCVLFVAMCRTIGVPCKIQQEDMTIRAQFNNNTLILDQQGNPTQQLHNLTITSPDSLDYFSSFSIALLTDNNYISLDLNVQIDQEATIPLQKGLYRITTANRTKNEYLVQFYYLNFSAEQSVSINLRQQIISPLNIQLQNAIVREKMMNVENIVAFVKPGNEPSEHFLNEILGQSQKYVDKIVIWTNQINAKIIEIKQKTSAKIMKYDEILYQELTEELNCQKVLPLVLVLNKQEKILVVDHITTGYSVGSAEMALKYL</sequence>
<dbReference type="SMART" id="SM00460">
    <property type="entry name" value="TGc"/>
    <property type="match status" value="1"/>
</dbReference>
<feature type="domain" description="Transglutaminase-like" evidence="1">
    <location>
        <begin position="148"/>
        <end position="207"/>
    </location>
</feature>
<reference evidence="2" key="1">
    <citation type="submission" date="2023-06" db="EMBL/GenBank/DDBJ databases">
        <authorList>
            <person name="Kurt Z."/>
        </authorList>
    </citation>
    <scope>NUCLEOTIDE SEQUENCE</scope>
</reference>
<reference evidence="3 4" key="2">
    <citation type="submission" date="2024-07" db="EMBL/GenBank/DDBJ databases">
        <authorList>
            <person name="Akdeniz Z."/>
        </authorList>
    </citation>
    <scope>NUCLEOTIDE SEQUENCE [LARGE SCALE GENOMIC DNA]</scope>
</reference>
<keyword evidence="4" id="KW-1185">Reference proteome</keyword>
<evidence type="ECO:0000313" key="3">
    <source>
        <dbReference type="EMBL" id="CAL6026325.1"/>
    </source>
</evidence>
<dbReference type="SUPFAM" id="SSF54001">
    <property type="entry name" value="Cysteine proteinases"/>
    <property type="match status" value="2"/>
</dbReference>
<dbReference type="Gene3D" id="3.10.620.30">
    <property type="match status" value="1"/>
</dbReference>
<dbReference type="Pfam" id="PF01841">
    <property type="entry name" value="Transglut_core"/>
    <property type="match status" value="1"/>
</dbReference>
<dbReference type="InterPro" id="IPR002931">
    <property type="entry name" value="Transglutaminase-like"/>
</dbReference>
<comment type="caution">
    <text evidence="2">The sequence shown here is derived from an EMBL/GenBank/DDBJ whole genome shotgun (WGS) entry which is preliminary data.</text>
</comment>
<evidence type="ECO:0000313" key="2">
    <source>
        <dbReference type="EMBL" id="CAI9956979.1"/>
    </source>
</evidence>
<protein>
    <submittedName>
        <fullName evidence="2">Transglutaminase domain protein</fullName>
    </submittedName>
    <submittedName>
        <fullName evidence="3">Transglutaminase_domain protein</fullName>
    </submittedName>
</protein>
<dbReference type="EMBL" id="CAXDID020000101">
    <property type="protein sequence ID" value="CAL6026325.1"/>
    <property type="molecule type" value="Genomic_DNA"/>
</dbReference>
<dbReference type="AlphaFoldDB" id="A0AA86UIC7"/>
<accession>A0AA86UIC7</accession>
<proteinExistence type="predicted"/>
<gene>
    <name evidence="3" type="ORF">HINF_LOCUS30794</name>
    <name evidence="2" type="ORF">HINF_LOCUS44624</name>
</gene>
<dbReference type="PANTHER" id="PTHR35532">
    <property type="entry name" value="SIMILAR TO POLYHYDROXYALKANOATE DEPOLYMERASE"/>
    <property type="match status" value="1"/>
</dbReference>
<dbReference type="EMBL" id="CATOUU010000880">
    <property type="protein sequence ID" value="CAI9956979.1"/>
    <property type="molecule type" value="Genomic_DNA"/>
</dbReference>
<dbReference type="InterPro" id="IPR038765">
    <property type="entry name" value="Papain-like_cys_pep_sf"/>
</dbReference>